<comment type="caution">
    <text evidence="1">The sequence shown here is derived from an EMBL/GenBank/DDBJ whole genome shotgun (WGS) entry which is preliminary data.</text>
</comment>
<protein>
    <submittedName>
        <fullName evidence="1">Uncharacterized protein</fullName>
    </submittedName>
</protein>
<reference evidence="1 2" key="1">
    <citation type="submission" date="2015-08" db="EMBL/GenBank/DDBJ databases">
        <title>Next Generation Sequencing and Analysis of the Genome of Puccinia sorghi L Schw, the Causal Agent of Maize Common Rust.</title>
        <authorList>
            <person name="Rochi L."/>
            <person name="Burguener G."/>
            <person name="Darino M."/>
            <person name="Turjanski A."/>
            <person name="Kreff E."/>
            <person name="Dieguez M.J."/>
            <person name="Sacco F."/>
        </authorList>
    </citation>
    <scope>NUCLEOTIDE SEQUENCE [LARGE SCALE GENOMIC DNA]</scope>
    <source>
        <strain evidence="1 2">RO10H11247</strain>
    </source>
</reference>
<sequence>MDWELIIRILTLGSRYSPSVCNSRENHQLASFTDLDVQQHQKADTEIFEKSKKEYVSEVFSTCKIPLISSTLHLDIGKNWNSAHQVMHLWFRESLIYQIIGRESCNGNLSLDLLITSDFHAWTINSEKDKINTMASN</sequence>
<organism evidence="1 2">
    <name type="scientific">Puccinia sorghi</name>
    <dbReference type="NCBI Taxonomy" id="27349"/>
    <lineage>
        <taxon>Eukaryota</taxon>
        <taxon>Fungi</taxon>
        <taxon>Dikarya</taxon>
        <taxon>Basidiomycota</taxon>
        <taxon>Pucciniomycotina</taxon>
        <taxon>Pucciniomycetes</taxon>
        <taxon>Pucciniales</taxon>
        <taxon>Pucciniaceae</taxon>
        <taxon>Puccinia</taxon>
    </lineage>
</organism>
<name>A0A0L6V6T3_9BASI</name>
<accession>A0A0L6V6T3</accession>
<dbReference type="Proteomes" id="UP000037035">
    <property type="component" value="Unassembled WGS sequence"/>
</dbReference>
<dbReference type="AlphaFoldDB" id="A0A0L6V6T3"/>
<evidence type="ECO:0000313" key="1">
    <source>
        <dbReference type="EMBL" id="KNZ56252.1"/>
    </source>
</evidence>
<keyword evidence="2" id="KW-1185">Reference proteome</keyword>
<proteinExistence type="predicted"/>
<dbReference type="VEuPathDB" id="FungiDB:VP01_2453g2"/>
<dbReference type="EMBL" id="LAVV01007340">
    <property type="protein sequence ID" value="KNZ56252.1"/>
    <property type="molecule type" value="Genomic_DNA"/>
</dbReference>
<gene>
    <name evidence="1" type="ORF">VP01_2453g2</name>
</gene>
<evidence type="ECO:0000313" key="2">
    <source>
        <dbReference type="Proteomes" id="UP000037035"/>
    </source>
</evidence>